<dbReference type="RefSeq" id="WP_161868859.1">
    <property type="nucleotide sequence ID" value="NZ_MAEI02000001.1"/>
</dbReference>
<dbReference type="Pfam" id="PF05866">
    <property type="entry name" value="RusA"/>
    <property type="match status" value="1"/>
</dbReference>
<comment type="caution">
    <text evidence="1">The sequence shown here is derived from an EMBL/GenBank/DDBJ whole genome shotgun (WGS) entry which is preliminary data.</text>
</comment>
<proteinExistence type="predicted"/>
<protein>
    <recommendedName>
        <fullName evidence="3">Holliday junction resolvase</fullName>
    </recommendedName>
</protein>
<gene>
    <name evidence="1" type="ORF">BAU18_001862</name>
</gene>
<evidence type="ECO:0000313" key="1">
    <source>
        <dbReference type="EMBL" id="MEO1782269.1"/>
    </source>
</evidence>
<dbReference type="EMBL" id="MAEI02000001">
    <property type="protein sequence ID" value="MEO1782269.1"/>
    <property type="molecule type" value="Genomic_DNA"/>
</dbReference>
<dbReference type="InterPro" id="IPR036614">
    <property type="entry name" value="RusA-like_sf"/>
</dbReference>
<reference evidence="1" key="2">
    <citation type="submission" date="2024-02" db="EMBL/GenBank/DDBJ databases">
        <title>The Genome Sequence of Enterococcus diestrammenae JM9A.</title>
        <authorList>
            <person name="Earl A."/>
            <person name="Manson A."/>
            <person name="Gilmore M."/>
            <person name="Sanders J."/>
            <person name="Shea T."/>
            <person name="Howe W."/>
            <person name="Livny J."/>
            <person name="Cuomo C."/>
            <person name="Neafsey D."/>
            <person name="Birren B."/>
        </authorList>
    </citation>
    <scope>NUCLEOTIDE SEQUENCE</scope>
    <source>
        <strain evidence="1">JM9A</strain>
    </source>
</reference>
<accession>A0ABV0F4Q8</accession>
<evidence type="ECO:0008006" key="3">
    <source>
        <dbReference type="Google" id="ProtNLM"/>
    </source>
</evidence>
<evidence type="ECO:0000313" key="2">
    <source>
        <dbReference type="Proteomes" id="UP001429357"/>
    </source>
</evidence>
<dbReference type="Gene3D" id="3.30.1330.70">
    <property type="entry name" value="Holliday junction resolvase RusA"/>
    <property type="match status" value="1"/>
</dbReference>
<name>A0ABV0F4Q8_9ENTE</name>
<dbReference type="Proteomes" id="UP001429357">
    <property type="component" value="Unassembled WGS sequence"/>
</dbReference>
<sequence length="133" mass="15413">MRYVLNIEPKPQSRPRFGNGRAYEKSDMTRWKNQAGYLLKAQRPDIIEKGAIAFLVTFYIRPPKSISNVKKMAQSLKNEAIYVEKRPDLDNYLKAIWDCSNGLLFKDDGQIAVTSAQKLYSLKPRIEIEIFEL</sequence>
<reference evidence="1" key="1">
    <citation type="submission" date="2016-06" db="EMBL/GenBank/DDBJ databases">
        <authorList>
            <person name="Van Tyne D."/>
        </authorList>
    </citation>
    <scope>NUCLEOTIDE SEQUENCE</scope>
    <source>
        <strain evidence="1">JM9A</strain>
    </source>
</reference>
<dbReference type="SUPFAM" id="SSF103084">
    <property type="entry name" value="Holliday junction resolvase RusA"/>
    <property type="match status" value="1"/>
</dbReference>
<organism evidence="1 2">
    <name type="scientific">Enterococcus diestrammenae</name>
    <dbReference type="NCBI Taxonomy" id="1155073"/>
    <lineage>
        <taxon>Bacteria</taxon>
        <taxon>Bacillati</taxon>
        <taxon>Bacillota</taxon>
        <taxon>Bacilli</taxon>
        <taxon>Lactobacillales</taxon>
        <taxon>Enterococcaceae</taxon>
        <taxon>Enterococcus</taxon>
    </lineage>
</organism>
<dbReference type="InterPro" id="IPR008822">
    <property type="entry name" value="Endonuclease_RusA-like"/>
</dbReference>
<keyword evidence="2" id="KW-1185">Reference proteome</keyword>